<protein>
    <recommendedName>
        <fullName evidence="2">Toxin CcdB</fullName>
    </recommendedName>
    <alternativeName>
        <fullName evidence="7">Cytotoxic protein CcdB</fullName>
    </alternativeName>
    <alternativeName>
        <fullName evidence="6">Protein LetD</fullName>
    </alternativeName>
</protein>
<keyword evidence="10" id="KW-1185">Reference proteome</keyword>
<dbReference type="InterPro" id="IPR011067">
    <property type="entry name" value="Plasmid_toxin/cell-grow_inhib"/>
</dbReference>
<evidence type="ECO:0000256" key="1">
    <source>
        <dbReference type="ARBA" id="ARBA00005230"/>
    </source>
</evidence>
<reference evidence="8" key="2">
    <citation type="submission" date="2023-04" db="EMBL/GenBank/DDBJ databases">
        <title>Genomic characterization of faba bean (Vicia faba) microsymbionts in Mexican soils.</title>
        <authorList>
            <person name="Rivera Orduna F.N."/>
            <person name="Guevara-Luna J."/>
            <person name="Yan J."/>
            <person name="Arroyo-Herrera I."/>
            <person name="Li Y."/>
            <person name="Vasquez-Murrieta M.S."/>
            <person name="Wang E.T."/>
        </authorList>
    </citation>
    <scope>NUCLEOTIDE SEQUENCE</scope>
    <source>
        <strain evidence="8">CH26</strain>
    </source>
</reference>
<comment type="similarity">
    <text evidence="1">Belongs to the CcdB toxin family.</text>
</comment>
<evidence type="ECO:0000313" key="9">
    <source>
        <dbReference type="EMBL" id="PDT23878.1"/>
    </source>
</evidence>
<evidence type="ECO:0000256" key="5">
    <source>
        <dbReference type="ARBA" id="ARBA00023163"/>
    </source>
</evidence>
<accession>A0A2A6KH63</accession>
<dbReference type="GO" id="GO:0008657">
    <property type="term" value="F:DNA topoisomerase type II (double strand cut, ATP-hydrolyzing) inhibitor activity"/>
    <property type="evidence" value="ECO:0007669"/>
    <property type="project" value="InterPro"/>
</dbReference>
<gene>
    <name evidence="9" type="ORF">CO674_10240</name>
    <name evidence="8" type="ORF">RJJ65_16910</name>
</gene>
<dbReference type="SUPFAM" id="SSF50118">
    <property type="entry name" value="Cell growth inhibitor/plasmid maintenance toxic component"/>
    <property type="match status" value="1"/>
</dbReference>
<evidence type="ECO:0000313" key="11">
    <source>
        <dbReference type="Proteomes" id="UP001268610"/>
    </source>
</evidence>
<evidence type="ECO:0000256" key="2">
    <source>
        <dbReference type="ARBA" id="ARBA00015075"/>
    </source>
</evidence>
<evidence type="ECO:0000256" key="3">
    <source>
        <dbReference type="ARBA" id="ARBA00022491"/>
    </source>
</evidence>
<dbReference type="InterPro" id="IPR002712">
    <property type="entry name" value="CcdB"/>
</dbReference>
<evidence type="ECO:0000313" key="10">
    <source>
        <dbReference type="Proteomes" id="UP000219914"/>
    </source>
</evidence>
<dbReference type="AlphaFoldDB" id="A0A2A6KH63"/>
<comment type="caution">
    <text evidence="8">The sequence shown here is derived from an EMBL/GenBank/DDBJ whole genome shotgun (WGS) entry which is preliminary data.</text>
</comment>
<evidence type="ECO:0000256" key="4">
    <source>
        <dbReference type="ARBA" id="ARBA00023015"/>
    </source>
</evidence>
<dbReference type="EMBL" id="NWSY01000006">
    <property type="protein sequence ID" value="PDT23878.1"/>
    <property type="molecule type" value="Genomic_DNA"/>
</dbReference>
<dbReference type="Proteomes" id="UP000219914">
    <property type="component" value="Unassembled WGS sequence"/>
</dbReference>
<evidence type="ECO:0000256" key="7">
    <source>
        <dbReference type="ARBA" id="ARBA00033135"/>
    </source>
</evidence>
<evidence type="ECO:0000313" key="8">
    <source>
        <dbReference type="EMBL" id="MDR9774315.1"/>
    </source>
</evidence>
<dbReference type="GO" id="GO:0006276">
    <property type="term" value="P:plasmid maintenance"/>
    <property type="evidence" value="ECO:0007669"/>
    <property type="project" value="InterPro"/>
</dbReference>
<dbReference type="Proteomes" id="UP001268610">
    <property type="component" value="Unassembled WGS sequence"/>
</dbReference>
<keyword evidence="5" id="KW-0804">Transcription</keyword>
<sequence length="99" mass="10991">MARFHVYRLKTGNVLAIDLQANLLDDLPSRVMVPLHPVQELSWSISRLNPRFAIEGETYVMATQRMASIPTTEIARAIADLSGKSDAITGALDFLFQGF</sequence>
<reference evidence="9 10" key="1">
    <citation type="submission" date="2017-09" db="EMBL/GenBank/DDBJ databases">
        <title>Comparative genomics of rhizobia isolated from Phaseolus vulgaris in China.</title>
        <authorList>
            <person name="Tong W."/>
        </authorList>
    </citation>
    <scope>NUCLEOTIDE SEQUENCE [LARGE SCALE GENOMIC DNA]</scope>
    <source>
        <strain evidence="9 10">FH14</strain>
    </source>
</reference>
<proteinExistence type="inferred from homology"/>
<dbReference type="Pfam" id="PF01845">
    <property type="entry name" value="CcdB"/>
    <property type="match status" value="1"/>
</dbReference>
<organism evidence="8 11">
    <name type="scientific">Rhizobium hidalgonense</name>
    <dbReference type="NCBI Taxonomy" id="1538159"/>
    <lineage>
        <taxon>Bacteria</taxon>
        <taxon>Pseudomonadati</taxon>
        <taxon>Pseudomonadota</taxon>
        <taxon>Alphaproteobacteria</taxon>
        <taxon>Hyphomicrobiales</taxon>
        <taxon>Rhizobiaceae</taxon>
        <taxon>Rhizobium/Agrobacterium group</taxon>
        <taxon>Rhizobium</taxon>
    </lineage>
</organism>
<evidence type="ECO:0000256" key="6">
    <source>
        <dbReference type="ARBA" id="ARBA00029628"/>
    </source>
</evidence>
<keyword evidence="3" id="KW-0678">Repressor</keyword>
<name>A0A2A6KH63_9HYPH</name>
<dbReference type="Gene3D" id="2.30.30.110">
    <property type="match status" value="1"/>
</dbReference>
<dbReference type="EMBL" id="JAVLSF010000008">
    <property type="protein sequence ID" value="MDR9774315.1"/>
    <property type="molecule type" value="Genomic_DNA"/>
</dbReference>
<dbReference type="RefSeq" id="WP_097533761.1">
    <property type="nucleotide sequence ID" value="NZ_JAVLSD010000008.1"/>
</dbReference>
<keyword evidence="4" id="KW-0805">Transcription regulation</keyword>